<accession>A0A5J4TMK9</accession>
<gene>
    <name evidence="2" type="ORF">EZS28_045254</name>
</gene>
<dbReference type="Proteomes" id="UP000324800">
    <property type="component" value="Unassembled WGS sequence"/>
</dbReference>
<sequence>MYVFLVCVSLAQKALLDEGDAAASNLARSLGLECAKLAANQMKVLQSIGFNIFFKTEDMNELSDILPISTWETLSYASFVEKEPAQISINTFQCFNNNILPYIPYNYYLVHLQPAYYSPQNDVLCQTSEGQYSQQQEIQEPKWVLVYV</sequence>
<feature type="signal peptide" evidence="1">
    <location>
        <begin position="1"/>
        <end position="16"/>
    </location>
</feature>
<reference evidence="2 3" key="1">
    <citation type="submission" date="2019-03" db="EMBL/GenBank/DDBJ databases">
        <title>Single cell metagenomics reveals metabolic interactions within the superorganism composed of flagellate Streblomastix strix and complex community of Bacteroidetes bacteria on its surface.</title>
        <authorList>
            <person name="Treitli S.C."/>
            <person name="Kolisko M."/>
            <person name="Husnik F."/>
            <person name="Keeling P."/>
            <person name="Hampl V."/>
        </authorList>
    </citation>
    <scope>NUCLEOTIDE SEQUENCE [LARGE SCALE GENOMIC DNA]</scope>
    <source>
        <strain evidence="2">ST1C</strain>
    </source>
</reference>
<evidence type="ECO:0000256" key="1">
    <source>
        <dbReference type="SAM" id="SignalP"/>
    </source>
</evidence>
<dbReference type="AlphaFoldDB" id="A0A5J4TMK9"/>
<proteinExistence type="predicted"/>
<evidence type="ECO:0000313" key="3">
    <source>
        <dbReference type="Proteomes" id="UP000324800"/>
    </source>
</evidence>
<protein>
    <submittedName>
        <fullName evidence="2">Uncharacterized protein</fullName>
    </submittedName>
</protein>
<comment type="caution">
    <text evidence="2">The sequence shown here is derived from an EMBL/GenBank/DDBJ whole genome shotgun (WGS) entry which is preliminary data.</text>
</comment>
<feature type="chain" id="PRO_5023802658" evidence="1">
    <location>
        <begin position="17"/>
        <end position="148"/>
    </location>
</feature>
<name>A0A5J4TMK9_9EUKA</name>
<dbReference type="EMBL" id="SNRW01028723">
    <property type="protein sequence ID" value="KAA6359219.1"/>
    <property type="molecule type" value="Genomic_DNA"/>
</dbReference>
<evidence type="ECO:0000313" key="2">
    <source>
        <dbReference type="EMBL" id="KAA6359219.1"/>
    </source>
</evidence>
<keyword evidence="1" id="KW-0732">Signal</keyword>
<organism evidence="2 3">
    <name type="scientific">Streblomastix strix</name>
    <dbReference type="NCBI Taxonomy" id="222440"/>
    <lineage>
        <taxon>Eukaryota</taxon>
        <taxon>Metamonada</taxon>
        <taxon>Preaxostyla</taxon>
        <taxon>Oxymonadida</taxon>
        <taxon>Streblomastigidae</taxon>
        <taxon>Streblomastix</taxon>
    </lineage>
</organism>